<keyword evidence="4" id="KW-1185">Reference proteome</keyword>
<dbReference type="InterPro" id="IPR052559">
    <property type="entry name" value="V-haloperoxidase"/>
</dbReference>
<organism evidence="3 4">
    <name type="scientific">Dictyobacter kobayashii</name>
    <dbReference type="NCBI Taxonomy" id="2014872"/>
    <lineage>
        <taxon>Bacteria</taxon>
        <taxon>Bacillati</taxon>
        <taxon>Chloroflexota</taxon>
        <taxon>Ktedonobacteria</taxon>
        <taxon>Ktedonobacterales</taxon>
        <taxon>Dictyobacteraceae</taxon>
        <taxon>Dictyobacter</taxon>
    </lineage>
</organism>
<sequence length="487" mass="54156">MEKTKVSHKNILRTGAALLSGINLLSTAHIQHSPRVALLWNNALLQAIRTTKPAVTIAARALAIVSTCMYDAWSVYDPQASSTCCDQPLRRPANEHTQANKEEAISYAAYRSLSDLFPAQELQFRTLMAQLGYSTLNQASNMTTAAGIGNLMAQLVLEFRHQDGSNQTGNFHPGAYSDYTNYQPLNTPDQIKDPDAWQPLWVQQGPKDVVLQKCVTPHWGHVKPFALAHGSQFRPSVPPATIYDRRYSVQANQVLDISANLTDKQKTSAEYWQVGPAAEQAPGHWFLIAQYVVRRDMYNLDNTIKLFFILGNALLDTSIVCWDIKRAYNSERPLTAIHYLYAGRPVLAWGGPHQGTKLINGADWQPYQSPDTITEASPEYCSSHSAFSAAGANILNFCTRSDYFGGSYTRPAGSSYIEPGTTPTTDITLYWRTFSEAAIEAGASRCYGGIHFEQGDITGRILGREIAILVWQRAHKYIHPHHTHQSL</sequence>
<protein>
    <submittedName>
        <fullName evidence="3">Uncharacterized protein</fullName>
    </submittedName>
</protein>
<evidence type="ECO:0000313" key="3">
    <source>
        <dbReference type="EMBL" id="GCE19091.1"/>
    </source>
</evidence>
<proteinExistence type="predicted"/>
<dbReference type="RefSeq" id="WP_126550879.1">
    <property type="nucleotide sequence ID" value="NZ_BIFS01000001.1"/>
</dbReference>
<dbReference type="Pfam" id="PF22778">
    <property type="entry name" value="VCPO_2nd"/>
    <property type="match status" value="1"/>
</dbReference>
<accession>A0A402AIY9</accession>
<dbReference type="PANTHER" id="PTHR34599">
    <property type="entry name" value="PEROXIDASE-RELATED"/>
    <property type="match status" value="1"/>
</dbReference>
<dbReference type="InterPro" id="IPR055161">
    <property type="entry name" value="NapH1-like_2nd"/>
</dbReference>
<dbReference type="InterPro" id="IPR036938">
    <property type="entry name" value="PAP2/HPO_sf"/>
</dbReference>
<feature type="domain" description="DUF6851" evidence="1">
    <location>
        <begin position="64"/>
        <end position="199"/>
    </location>
</feature>
<dbReference type="AlphaFoldDB" id="A0A402AIY9"/>
<name>A0A402AIY9_9CHLR</name>
<dbReference type="EMBL" id="BIFS01000001">
    <property type="protein sequence ID" value="GCE19091.1"/>
    <property type="molecule type" value="Genomic_DNA"/>
</dbReference>
<dbReference type="Pfam" id="PF21167">
    <property type="entry name" value="DUF6851"/>
    <property type="match status" value="1"/>
</dbReference>
<dbReference type="PANTHER" id="PTHR34599:SF2">
    <property type="entry name" value="TRAF-TYPE DOMAIN-CONTAINING PROTEIN"/>
    <property type="match status" value="1"/>
</dbReference>
<dbReference type="InterPro" id="IPR049283">
    <property type="entry name" value="DUF6851"/>
</dbReference>
<dbReference type="OrthoDB" id="7793240at2"/>
<evidence type="ECO:0000259" key="2">
    <source>
        <dbReference type="Pfam" id="PF22778"/>
    </source>
</evidence>
<dbReference type="Proteomes" id="UP000287188">
    <property type="component" value="Unassembled WGS sequence"/>
</dbReference>
<dbReference type="SUPFAM" id="SSF48317">
    <property type="entry name" value="Acid phosphatase/Vanadium-dependent haloperoxidase"/>
    <property type="match status" value="1"/>
</dbReference>
<dbReference type="CDD" id="cd03398">
    <property type="entry name" value="PAP2_haloperoxidase"/>
    <property type="match status" value="1"/>
</dbReference>
<feature type="domain" description="Vanadium-dependent haloperoxidase NapH1-like second helical-bundle" evidence="2">
    <location>
        <begin position="306"/>
        <end position="470"/>
    </location>
</feature>
<evidence type="ECO:0000313" key="4">
    <source>
        <dbReference type="Proteomes" id="UP000287188"/>
    </source>
</evidence>
<dbReference type="Gene3D" id="1.10.606.20">
    <property type="match status" value="1"/>
</dbReference>
<evidence type="ECO:0000259" key="1">
    <source>
        <dbReference type="Pfam" id="PF21167"/>
    </source>
</evidence>
<gene>
    <name evidence="3" type="ORF">KDK_28910</name>
</gene>
<reference evidence="4" key="1">
    <citation type="submission" date="2018-12" db="EMBL/GenBank/DDBJ databases">
        <title>Tengunoibacter tsumagoiensis gen. nov., sp. nov., Dictyobacter kobayashii sp. nov., D. alpinus sp. nov., and D. joshuensis sp. nov. and description of Dictyobacteraceae fam. nov. within the order Ktedonobacterales isolated from Tengu-no-mugimeshi.</title>
        <authorList>
            <person name="Wang C.M."/>
            <person name="Zheng Y."/>
            <person name="Sakai Y."/>
            <person name="Toyoda A."/>
            <person name="Minakuchi Y."/>
            <person name="Abe K."/>
            <person name="Yokota A."/>
            <person name="Yabe S."/>
        </authorList>
    </citation>
    <scope>NUCLEOTIDE SEQUENCE [LARGE SCALE GENOMIC DNA]</scope>
    <source>
        <strain evidence="4">Uno11</strain>
    </source>
</reference>
<comment type="caution">
    <text evidence="3">The sequence shown here is derived from an EMBL/GenBank/DDBJ whole genome shotgun (WGS) entry which is preliminary data.</text>
</comment>